<name>A0ACB8QQZ5_9AGAM</name>
<sequence>MASIGYPPGWIAIENPMVHVRQQIENVFFESLDGSDANFLIFAGNDEEALDLSLFRNQTVAQNIDALAHDGSQAARRWARYPDTWFSSEALPVYPLSLYGSSAVSPLPYSDPPPPPPPSSPPPPLPSSPPPPLLPPLSSLPSPLPPQALHIDPLGELYAQVHTSYPSETRGCTREQDEADMDMSDSD</sequence>
<protein>
    <submittedName>
        <fullName evidence="1">Uncharacterized protein</fullName>
    </submittedName>
</protein>
<evidence type="ECO:0000313" key="1">
    <source>
        <dbReference type="EMBL" id="KAI0034040.1"/>
    </source>
</evidence>
<proteinExistence type="predicted"/>
<dbReference type="Proteomes" id="UP000814128">
    <property type="component" value="Unassembled WGS sequence"/>
</dbReference>
<reference evidence="1" key="2">
    <citation type="journal article" date="2022" name="New Phytol.">
        <title>Evolutionary transition to the ectomycorrhizal habit in the genomes of a hyperdiverse lineage of mushroom-forming fungi.</title>
        <authorList>
            <person name="Looney B."/>
            <person name="Miyauchi S."/>
            <person name="Morin E."/>
            <person name="Drula E."/>
            <person name="Courty P.E."/>
            <person name="Kohler A."/>
            <person name="Kuo A."/>
            <person name="LaButti K."/>
            <person name="Pangilinan J."/>
            <person name="Lipzen A."/>
            <person name="Riley R."/>
            <person name="Andreopoulos W."/>
            <person name="He G."/>
            <person name="Johnson J."/>
            <person name="Nolan M."/>
            <person name="Tritt A."/>
            <person name="Barry K.W."/>
            <person name="Grigoriev I.V."/>
            <person name="Nagy L.G."/>
            <person name="Hibbett D."/>
            <person name="Henrissat B."/>
            <person name="Matheny P.B."/>
            <person name="Labbe J."/>
            <person name="Martin F.M."/>
        </authorList>
    </citation>
    <scope>NUCLEOTIDE SEQUENCE</scope>
    <source>
        <strain evidence="1">EC-137</strain>
    </source>
</reference>
<comment type="caution">
    <text evidence="1">The sequence shown here is derived from an EMBL/GenBank/DDBJ whole genome shotgun (WGS) entry which is preliminary data.</text>
</comment>
<gene>
    <name evidence="1" type="ORF">K488DRAFT_84375</name>
</gene>
<evidence type="ECO:0000313" key="2">
    <source>
        <dbReference type="Proteomes" id="UP000814128"/>
    </source>
</evidence>
<keyword evidence="2" id="KW-1185">Reference proteome</keyword>
<accession>A0ACB8QQZ5</accession>
<organism evidence="1 2">
    <name type="scientific">Vararia minispora EC-137</name>
    <dbReference type="NCBI Taxonomy" id="1314806"/>
    <lineage>
        <taxon>Eukaryota</taxon>
        <taxon>Fungi</taxon>
        <taxon>Dikarya</taxon>
        <taxon>Basidiomycota</taxon>
        <taxon>Agaricomycotina</taxon>
        <taxon>Agaricomycetes</taxon>
        <taxon>Russulales</taxon>
        <taxon>Lachnocladiaceae</taxon>
        <taxon>Vararia</taxon>
    </lineage>
</organism>
<reference evidence="1" key="1">
    <citation type="submission" date="2021-02" db="EMBL/GenBank/DDBJ databases">
        <authorList>
            <consortium name="DOE Joint Genome Institute"/>
            <person name="Ahrendt S."/>
            <person name="Looney B.P."/>
            <person name="Miyauchi S."/>
            <person name="Morin E."/>
            <person name="Drula E."/>
            <person name="Courty P.E."/>
            <person name="Chicoki N."/>
            <person name="Fauchery L."/>
            <person name="Kohler A."/>
            <person name="Kuo A."/>
            <person name="Labutti K."/>
            <person name="Pangilinan J."/>
            <person name="Lipzen A."/>
            <person name="Riley R."/>
            <person name="Andreopoulos W."/>
            <person name="He G."/>
            <person name="Johnson J."/>
            <person name="Barry K.W."/>
            <person name="Grigoriev I.V."/>
            <person name="Nagy L."/>
            <person name="Hibbett D."/>
            <person name="Henrissat B."/>
            <person name="Matheny P.B."/>
            <person name="Labbe J."/>
            <person name="Martin F."/>
        </authorList>
    </citation>
    <scope>NUCLEOTIDE SEQUENCE</scope>
    <source>
        <strain evidence="1">EC-137</strain>
    </source>
</reference>
<dbReference type="EMBL" id="MU273507">
    <property type="protein sequence ID" value="KAI0034040.1"/>
    <property type="molecule type" value="Genomic_DNA"/>
</dbReference>